<evidence type="ECO:0000313" key="3">
    <source>
        <dbReference type="Proteomes" id="UP001590950"/>
    </source>
</evidence>
<dbReference type="Pfam" id="PF00975">
    <property type="entry name" value="Thioesterase"/>
    <property type="match status" value="1"/>
</dbReference>
<gene>
    <name evidence="2" type="ORF">N7G274_007600</name>
</gene>
<dbReference type="EMBL" id="JBEFKJ010000024">
    <property type="protein sequence ID" value="KAL2039741.1"/>
    <property type="molecule type" value="Genomic_DNA"/>
</dbReference>
<name>A0ABR4A485_9LECA</name>
<dbReference type="Gene3D" id="3.40.50.1820">
    <property type="entry name" value="alpha/beta hydrolase"/>
    <property type="match status" value="1"/>
</dbReference>
<evidence type="ECO:0000313" key="2">
    <source>
        <dbReference type="EMBL" id="KAL2039741.1"/>
    </source>
</evidence>
<dbReference type="SUPFAM" id="SSF53474">
    <property type="entry name" value="alpha/beta-Hydrolases"/>
    <property type="match status" value="1"/>
</dbReference>
<dbReference type="InterPro" id="IPR001031">
    <property type="entry name" value="Thioesterase"/>
</dbReference>
<comment type="caution">
    <text evidence="2">The sequence shown here is derived from an EMBL/GenBank/DDBJ whole genome shotgun (WGS) entry which is preliminary data.</text>
</comment>
<organism evidence="2 3">
    <name type="scientific">Stereocaulon virgatum</name>
    <dbReference type="NCBI Taxonomy" id="373712"/>
    <lineage>
        <taxon>Eukaryota</taxon>
        <taxon>Fungi</taxon>
        <taxon>Dikarya</taxon>
        <taxon>Ascomycota</taxon>
        <taxon>Pezizomycotina</taxon>
        <taxon>Lecanoromycetes</taxon>
        <taxon>OSLEUM clade</taxon>
        <taxon>Lecanoromycetidae</taxon>
        <taxon>Lecanorales</taxon>
        <taxon>Lecanorineae</taxon>
        <taxon>Stereocaulaceae</taxon>
        <taxon>Stereocaulon</taxon>
    </lineage>
</organism>
<keyword evidence="3" id="KW-1185">Reference proteome</keyword>
<accession>A0ABR4A485</accession>
<proteinExistence type="predicted"/>
<dbReference type="Proteomes" id="UP001590950">
    <property type="component" value="Unassembled WGS sequence"/>
</dbReference>
<evidence type="ECO:0000259" key="1">
    <source>
        <dbReference type="Pfam" id="PF00975"/>
    </source>
</evidence>
<feature type="domain" description="Thioesterase" evidence="1">
    <location>
        <begin position="20"/>
        <end position="135"/>
    </location>
</feature>
<protein>
    <recommendedName>
        <fullName evidence="1">Thioesterase domain-containing protein</fullName>
    </recommendedName>
</protein>
<dbReference type="InterPro" id="IPR029058">
    <property type="entry name" value="AB_hydrolase_fold"/>
</dbReference>
<reference evidence="2 3" key="1">
    <citation type="submission" date="2024-09" db="EMBL/GenBank/DDBJ databases">
        <title>Rethinking Asexuality: The Enigmatic Case of Functional Sexual Genes in Lepraria (Stereocaulaceae).</title>
        <authorList>
            <person name="Doellman M."/>
            <person name="Sun Y."/>
            <person name="Barcenas-Pena A."/>
            <person name="Lumbsch H.T."/>
            <person name="Grewe F."/>
        </authorList>
    </citation>
    <scope>NUCLEOTIDE SEQUENCE [LARGE SCALE GENOMIC DNA]</scope>
    <source>
        <strain evidence="2 3">Mercado 3170</strain>
    </source>
</reference>
<sequence>MEKNPALVQAAPSFRQGNHPLVLIHDGGGTTFGYHCLPSLQRTVYAIHNPHFYSGRPWPGGIHAMARIYIELIRSSIPAGKFILGGWSFGGLVSLEIASILSREQTDLTVLGLVMMDSIYPGSVKKHTSNITHEKPFLGDRCRPEIRMLCSAMMKQSARMAEQWEIPTWPRSCDSISMSLKWKTESASVTTQDLTLEALDSNSDRWSSGTATPTEDTSKCWTHDDSKIEFDYDDKILERQQPPRTVLLRCQEKVPVLPASTGSETIFRVDVARDSPHLGWEDYDPRLIVAVLDLPGHHYGLFWPGNVVATAAQLYSACEMLEAPNRSDVV</sequence>